<reference evidence="11" key="1">
    <citation type="submission" date="2022-02" db="EMBL/GenBank/DDBJ databases">
        <title>Atlantic sturgeon de novo genome assembly.</title>
        <authorList>
            <person name="Stock M."/>
            <person name="Klopp C."/>
            <person name="Guiguen Y."/>
            <person name="Cabau C."/>
            <person name="Parinello H."/>
            <person name="Santidrian Yebra-Pimentel E."/>
            <person name="Kuhl H."/>
            <person name="Dirks R.P."/>
            <person name="Guessner J."/>
            <person name="Wuertz S."/>
            <person name="Du K."/>
            <person name="Schartl M."/>
        </authorList>
    </citation>
    <scope>NUCLEOTIDE SEQUENCE</scope>
    <source>
        <strain evidence="11">STURGEONOMICS-FGT-2020</strain>
        <tissue evidence="11">Whole blood</tissue>
    </source>
</reference>
<keyword evidence="12" id="KW-1185">Reference proteome</keyword>
<protein>
    <recommendedName>
        <fullName evidence="9">Protein arginine methyltransferase NDUFAF7</fullName>
        <ecNumber evidence="9">2.1.1.320</ecNumber>
    </recommendedName>
</protein>
<dbReference type="GO" id="GO:0032981">
    <property type="term" value="P:mitochondrial respiratory chain complex I assembly"/>
    <property type="evidence" value="ECO:0007669"/>
    <property type="project" value="TreeGrafter"/>
</dbReference>
<dbReference type="GO" id="GO:0005739">
    <property type="term" value="C:mitochondrion"/>
    <property type="evidence" value="ECO:0007669"/>
    <property type="project" value="UniProtKB-SubCell"/>
</dbReference>
<comment type="similarity">
    <text evidence="2 9">Belongs to the NDUFAF7 family.</text>
</comment>
<evidence type="ECO:0000256" key="8">
    <source>
        <dbReference type="ARBA" id="ARBA00054758"/>
    </source>
</evidence>
<evidence type="ECO:0000256" key="4">
    <source>
        <dbReference type="ARBA" id="ARBA00022679"/>
    </source>
</evidence>
<evidence type="ECO:0000256" key="3">
    <source>
        <dbReference type="ARBA" id="ARBA00022603"/>
    </source>
</evidence>
<dbReference type="EMBL" id="JAGXEW010000005">
    <property type="protein sequence ID" value="KAK1171943.1"/>
    <property type="molecule type" value="Genomic_DNA"/>
</dbReference>
<keyword evidence="5" id="KW-0809">Transit peptide</keyword>
<dbReference type="AlphaFoldDB" id="A0AAD8LQV7"/>
<feature type="region of interest" description="Disordered" evidence="10">
    <location>
        <begin position="171"/>
        <end position="193"/>
    </location>
</feature>
<accession>A0AAD8LQV7</accession>
<organism evidence="11 12">
    <name type="scientific">Acipenser oxyrinchus oxyrinchus</name>
    <dbReference type="NCBI Taxonomy" id="40147"/>
    <lineage>
        <taxon>Eukaryota</taxon>
        <taxon>Metazoa</taxon>
        <taxon>Chordata</taxon>
        <taxon>Craniata</taxon>
        <taxon>Vertebrata</taxon>
        <taxon>Euteleostomi</taxon>
        <taxon>Actinopterygii</taxon>
        <taxon>Chondrostei</taxon>
        <taxon>Acipenseriformes</taxon>
        <taxon>Acipenseridae</taxon>
        <taxon>Acipenser</taxon>
    </lineage>
</organism>
<dbReference type="Proteomes" id="UP001230051">
    <property type="component" value="Unassembled WGS sequence"/>
</dbReference>
<evidence type="ECO:0000256" key="7">
    <source>
        <dbReference type="ARBA" id="ARBA00048612"/>
    </source>
</evidence>
<evidence type="ECO:0000256" key="1">
    <source>
        <dbReference type="ARBA" id="ARBA00004173"/>
    </source>
</evidence>
<dbReference type="GO" id="GO:0035243">
    <property type="term" value="F:protein-arginine omega-N symmetric methyltransferase activity"/>
    <property type="evidence" value="ECO:0007669"/>
    <property type="project" value="UniProtKB-EC"/>
</dbReference>
<proteinExistence type="inferred from homology"/>
<dbReference type="Pfam" id="PF02636">
    <property type="entry name" value="Methyltransf_28"/>
    <property type="match status" value="1"/>
</dbReference>
<dbReference type="InterPro" id="IPR038375">
    <property type="entry name" value="NDUFAF7_sf"/>
</dbReference>
<dbReference type="EC" id="2.1.1.320" evidence="9"/>
<name>A0AAD8LQV7_ACIOX</name>
<comment type="caution">
    <text evidence="11">The sequence shown here is derived from an EMBL/GenBank/DDBJ whole genome shotgun (WGS) entry which is preliminary data.</text>
</comment>
<keyword evidence="4 9" id="KW-0808">Transferase</keyword>
<evidence type="ECO:0000256" key="6">
    <source>
        <dbReference type="ARBA" id="ARBA00023128"/>
    </source>
</evidence>
<dbReference type="FunFam" id="3.40.50.12710:FF:000001">
    <property type="entry name" value="Protein arginine methyltransferase NDUFAF7"/>
    <property type="match status" value="1"/>
</dbReference>
<dbReference type="PANTHER" id="PTHR12049">
    <property type="entry name" value="PROTEIN ARGININE METHYLTRANSFERASE NDUFAF7, MITOCHONDRIAL"/>
    <property type="match status" value="1"/>
</dbReference>
<dbReference type="GO" id="GO:0032259">
    <property type="term" value="P:methylation"/>
    <property type="evidence" value="ECO:0007669"/>
    <property type="project" value="UniProtKB-KW"/>
</dbReference>
<comment type="function">
    <text evidence="8">Arginine methyltransferase involved in the assembly or stability of mitochondrial NADH:ubiquinone oxidoreductase complex (complex I). Acts by mediating symmetric dimethylation of 'Arg-118' of NDUFS2 after it assembles into the complex I, stabilizing the early intermediate complex.</text>
</comment>
<dbReference type="InterPro" id="IPR029063">
    <property type="entry name" value="SAM-dependent_MTases_sf"/>
</dbReference>
<feature type="region of interest" description="Disordered" evidence="10">
    <location>
        <begin position="425"/>
        <end position="447"/>
    </location>
</feature>
<evidence type="ECO:0000256" key="10">
    <source>
        <dbReference type="SAM" id="MobiDB-lite"/>
    </source>
</evidence>
<evidence type="ECO:0000313" key="11">
    <source>
        <dbReference type="EMBL" id="KAK1171943.1"/>
    </source>
</evidence>
<comment type="catalytic activity">
    <reaction evidence="7 9">
        <text>L-arginyl-[protein] + 2 S-adenosyl-L-methionine = N(omega),N(omega)'-dimethyl-L-arginyl-[protein] + 2 S-adenosyl-L-homocysteine + 2 H(+)</text>
        <dbReference type="Rhea" id="RHEA:48108"/>
        <dbReference type="Rhea" id="RHEA-COMP:10532"/>
        <dbReference type="Rhea" id="RHEA-COMP:11992"/>
        <dbReference type="ChEBI" id="CHEBI:15378"/>
        <dbReference type="ChEBI" id="CHEBI:29965"/>
        <dbReference type="ChEBI" id="CHEBI:57856"/>
        <dbReference type="ChEBI" id="CHEBI:59789"/>
        <dbReference type="ChEBI" id="CHEBI:88221"/>
        <dbReference type="EC" id="2.1.1.320"/>
    </reaction>
</comment>
<gene>
    <name evidence="11" type="ORF">AOXY_G6889</name>
</gene>
<dbReference type="SUPFAM" id="SSF53335">
    <property type="entry name" value="S-adenosyl-L-methionine-dependent methyltransferases"/>
    <property type="match status" value="1"/>
</dbReference>
<evidence type="ECO:0000313" key="12">
    <source>
        <dbReference type="Proteomes" id="UP001230051"/>
    </source>
</evidence>
<evidence type="ECO:0000256" key="2">
    <source>
        <dbReference type="ARBA" id="ARBA00005891"/>
    </source>
</evidence>
<evidence type="ECO:0000256" key="5">
    <source>
        <dbReference type="ARBA" id="ARBA00022946"/>
    </source>
</evidence>
<dbReference type="PANTHER" id="PTHR12049:SF7">
    <property type="entry name" value="PROTEIN ARGININE METHYLTRANSFERASE NDUFAF7, MITOCHONDRIAL"/>
    <property type="match status" value="1"/>
</dbReference>
<keyword evidence="3 9" id="KW-0489">Methyltransferase</keyword>
<dbReference type="Gene3D" id="3.40.50.12710">
    <property type="match status" value="1"/>
</dbReference>
<feature type="compositionally biased region" description="Polar residues" evidence="10">
    <location>
        <begin position="171"/>
        <end position="188"/>
    </location>
</feature>
<evidence type="ECO:0000256" key="9">
    <source>
        <dbReference type="RuleBase" id="RU364114"/>
    </source>
</evidence>
<comment type="subcellular location">
    <subcellularLocation>
        <location evidence="1 9">Mitochondrion</location>
    </subcellularLocation>
</comment>
<sequence>MQFQHLFVANKLLWNSRIVVPVGLCRGQWRRLCTRTTHNQEAHHCSTPVLKHLTSKIRSTGPISVAEYMREVLTNPVAGYYVHNDMLGAEGDFITSPEMSQIFGELLGIWCMSEWMAAGKPKEFQLVEFGPGRGSLTSDVLRVFGQLKSVMGESAVSVHLVEVSPKLSEVQAQSLTGEDSQTADNENNPVYRRGTTKTGHPVYWYRGMEDVPRGFSIYLAHEFFDALPIHKFQKTDKGWREMLIDIDPQVANKLRFVLSPSATLASSTLLQADEEREHVEVCPEGGVLVQRLTNRISADGGAALIADYGHAGDKTDTFRGFRGHKLHDVLMAPGTADLTADVDFRYLKRMTEERVLSFGPITQQQFLRNMGIDVRLQVLLRSCTDSSTRKQLVQGFDMMMNPEKMGERFKFFALVPHSRIAIQTRGKKAEQKGAAAPPVSGFSELGL</sequence>
<keyword evidence="6 9" id="KW-0496">Mitochondrion</keyword>
<dbReference type="InterPro" id="IPR003788">
    <property type="entry name" value="NDUFAF7"/>
</dbReference>